<sequence length="281" mass="31957">MEPNVHCESITSGHCRWASTARILFVDKATGRTSVGQRPGVASLGRTGTILVAAGCDPPQFACQSSRRTVAALEWRPKAIAALLSSVGARWKIGGLKRAEGHSLCSRYPLCLFGGSEKGRFGRAKCLTDEECPLRRTICGAVQSFAVFLFYARRMQQRRYSNLSNIVVRRCIRWLAIHWEGQRRQMDEKALTPSPNGLSEQWDGQLFEEVATRQKNALARLEKTNEMLEHFFQLSSTRLEPTRKELQFYVQMLTDMKRNLDFIHSRVRKYKEAYVKKSSPP</sequence>
<dbReference type="GO" id="GO:0032418">
    <property type="term" value="P:lysosome localization"/>
    <property type="evidence" value="ECO:0007669"/>
    <property type="project" value="TreeGrafter"/>
</dbReference>
<reference evidence="4" key="1">
    <citation type="submission" date="2019-12" db="UniProtKB">
        <authorList>
            <consortium name="WormBaseParasite"/>
        </authorList>
    </citation>
    <scope>IDENTIFICATION</scope>
</reference>
<name>A0A5S6QD69_TRIMR</name>
<organism evidence="3 4">
    <name type="scientific">Trichuris muris</name>
    <name type="common">Mouse whipworm</name>
    <dbReference type="NCBI Taxonomy" id="70415"/>
    <lineage>
        <taxon>Eukaryota</taxon>
        <taxon>Metazoa</taxon>
        <taxon>Ecdysozoa</taxon>
        <taxon>Nematoda</taxon>
        <taxon>Enoplea</taxon>
        <taxon>Dorylaimia</taxon>
        <taxon>Trichinellida</taxon>
        <taxon>Trichuridae</taxon>
        <taxon>Trichuris</taxon>
    </lineage>
</organism>
<dbReference type="WBParaSite" id="TMUE_1000005168.1">
    <property type="protein sequence ID" value="TMUE_1000005168.1"/>
    <property type="gene ID" value="WBGene00285280"/>
</dbReference>
<dbReference type="AlphaFoldDB" id="A0A5S6QD69"/>
<dbReference type="Pfam" id="PF10241">
    <property type="entry name" value="KxDL"/>
    <property type="match status" value="1"/>
</dbReference>
<dbReference type="InterPro" id="IPR019371">
    <property type="entry name" value="KxDL_dom"/>
</dbReference>
<evidence type="ECO:0000313" key="4">
    <source>
        <dbReference type="WBParaSite" id="TMUE_1000005168.1"/>
    </source>
</evidence>
<keyword evidence="3" id="KW-1185">Reference proteome</keyword>
<comment type="similarity">
    <text evidence="1">Belongs to the KXD1 family.</text>
</comment>
<dbReference type="STRING" id="70415.A0A5S6QD69"/>
<evidence type="ECO:0000259" key="2">
    <source>
        <dbReference type="Pfam" id="PF10241"/>
    </source>
</evidence>
<evidence type="ECO:0000313" key="3">
    <source>
        <dbReference type="Proteomes" id="UP000046395"/>
    </source>
</evidence>
<feature type="domain" description="KxDL" evidence="2">
    <location>
        <begin position="198"/>
        <end position="274"/>
    </location>
</feature>
<dbReference type="InterPro" id="IPR039843">
    <property type="entry name" value="KXD1-like"/>
</dbReference>
<evidence type="ECO:0000256" key="1">
    <source>
        <dbReference type="ARBA" id="ARBA00005913"/>
    </source>
</evidence>
<dbReference type="PANTHER" id="PTHR13511">
    <property type="entry name" value="KXDL MOTIF-CONTAINING PROTEIN 1"/>
    <property type="match status" value="1"/>
</dbReference>
<dbReference type="Proteomes" id="UP000046395">
    <property type="component" value="Unassembled WGS sequence"/>
</dbReference>
<accession>A0A5S6QD69</accession>
<protein>
    <submittedName>
        <fullName evidence="4">KxDL domain-containing protein</fullName>
    </submittedName>
</protein>
<dbReference type="PANTHER" id="PTHR13511:SF0">
    <property type="entry name" value="KXDL MOTIF-CONTAINING PROTEIN 1"/>
    <property type="match status" value="1"/>
</dbReference>
<proteinExistence type="inferred from homology"/>
<dbReference type="GO" id="GO:0099078">
    <property type="term" value="C:BORC complex"/>
    <property type="evidence" value="ECO:0007669"/>
    <property type="project" value="TreeGrafter"/>
</dbReference>